<gene>
    <name evidence="1" type="ORF">COPCOM_01798</name>
</gene>
<dbReference type="Proteomes" id="UP000003793">
    <property type="component" value="Unassembled WGS sequence"/>
</dbReference>
<evidence type="ECO:0000313" key="1">
    <source>
        <dbReference type="EMBL" id="EEG89923.1"/>
    </source>
</evidence>
<dbReference type="EMBL" id="ABVR01000040">
    <property type="protein sequence ID" value="EEG89923.1"/>
    <property type="molecule type" value="Genomic_DNA"/>
</dbReference>
<reference evidence="1 2" key="2">
    <citation type="submission" date="2009-03" db="EMBL/GenBank/DDBJ databases">
        <title>Draft genome sequence of Coprococcus comes (ATCC 27758).</title>
        <authorList>
            <person name="Sudarsanam P."/>
            <person name="Ley R."/>
            <person name="Guruge J."/>
            <person name="Turnbaugh P.J."/>
            <person name="Mahowald M."/>
            <person name="Liep D."/>
            <person name="Gordon J."/>
        </authorList>
    </citation>
    <scope>NUCLEOTIDE SEQUENCE [LARGE SCALE GENOMIC DNA]</scope>
    <source>
        <strain evidence="1 2">ATCC 27758</strain>
    </source>
</reference>
<dbReference type="AlphaFoldDB" id="C0B9H1"/>
<name>C0B9H1_9FIRM</name>
<accession>C0B9H1</accession>
<sequence length="40" mass="4767">MFPFIFPTQKRSTFTMILKKICPGWIQNDMERKICSNDVT</sequence>
<evidence type="ECO:0000313" key="2">
    <source>
        <dbReference type="Proteomes" id="UP000003793"/>
    </source>
</evidence>
<organism evidence="1 2">
    <name type="scientific">Coprococcus comes ATCC 27758</name>
    <dbReference type="NCBI Taxonomy" id="470146"/>
    <lineage>
        <taxon>Bacteria</taxon>
        <taxon>Bacillati</taxon>
        <taxon>Bacillota</taxon>
        <taxon>Clostridia</taxon>
        <taxon>Lachnospirales</taxon>
        <taxon>Lachnospiraceae</taxon>
        <taxon>Coprococcus</taxon>
    </lineage>
</organism>
<protein>
    <submittedName>
        <fullName evidence="1">Uncharacterized protein</fullName>
    </submittedName>
</protein>
<comment type="caution">
    <text evidence="1">The sequence shown here is derived from an EMBL/GenBank/DDBJ whole genome shotgun (WGS) entry which is preliminary data.</text>
</comment>
<dbReference type="HOGENOM" id="CLU_3288050_0_0_9"/>
<reference evidence="1 2" key="1">
    <citation type="submission" date="2009-02" db="EMBL/GenBank/DDBJ databases">
        <authorList>
            <person name="Fulton L."/>
            <person name="Clifton S."/>
            <person name="Fulton B."/>
            <person name="Xu J."/>
            <person name="Minx P."/>
            <person name="Pepin K.H."/>
            <person name="Johnson M."/>
            <person name="Bhonagiri V."/>
            <person name="Nash W.E."/>
            <person name="Mardis E.R."/>
            <person name="Wilson R.K."/>
        </authorList>
    </citation>
    <scope>NUCLEOTIDE SEQUENCE [LARGE SCALE GENOMIC DNA]</scope>
    <source>
        <strain evidence="1 2">ATCC 27758</strain>
    </source>
</reference>
<proteinExistence type="predicted"/>